<dbReference type="RefSeq" id="WP_138458101.1">
    <property type="nucleotide sequence ID" value="NZ_VBUU01000031.1"/>
</dbReference>
<protein>
    <submittedName>
        <fullName evidence="1">Uncharacterized protein</fullName>
    </submittedName>
</protein>
<dbReference type="EMBL" id="VBUU01000031">
    <property type="protein sequence ID" value="TLG00290.1"/>
    <property type="molecule type" value="Genomic_DNA"/>
</dbReference>
<dbReference type="Proteomes" id="UP000308349">
    <property type="component" value="Unassembled WGS sequence"/>
</dbReference>
<dbReference type="OrthoDB" id="4517419at2"/>
<name>A0A5R8P7V1_9NOCA</name>
<dbReference type="AlphaFoldDB" id="A0A5R8P7V1"/>
<proteinExistence type="predicted"/>
<comment type="caution">
    <text evidence="1">The sequence shown here is derived from an EMBL/GenBank/DDBJ whole genome shotgun (WGS) entry which is preliminary data.</text>
</comment>
<gene>
    <name evidence="1" type="ORF">FEK35_23885</name>
</gene>
<reference evidence="1 2" key="1">
    <citation type="submission" date="2019-05" db="EMBL/GenBank/DDBJ databases">
        <title>Genomes sequences of two Nocardia cyriacigeorgica environmental isolates, type strains Nocardia asteroides ATCC 19247 and Nocardia cyriacigeorgica DSM 44484.</title>
        <authorList>
            <person name="Vautrin F."/>
            <person name="Bergeron E."/>
            <person name="Dubost A."/>
            <person name="Abrouk D."/>
            <person name="Rodriguez Nava V."/>
            <person name="Pujic P."/>
        </authorList>
    </citation>
    <scope>NUCLEOTIDE SEQUENCE [LARGE SCALE GENOMIC DNA]</scope>
    <source>
        <strain evidence="1 2">EML 1456</strain>
    </source>
</reference>
<evidence type="ECO:0000313" key="2">
    <source>
        <dbReference type="Proteomes" id="UP000308349"/>
    </source>
</evidence>
<accession>A0A5R8P7V1</accession>
<evidence type="ECO:0000313" key="1">
    <source>
        <dbReference type="EMBL" id="TLG00290.1"/>
    </source>
</evidence>
<organism evidence="1 2">
    <name type="scientific">Nocardia cyriacigeorgica</name>
    <dbReference type="NCBI Taxonomy" id="135487"/>
    <lineage>
        <taxon>Bacteria</taxon>
        <taxon>Bacillati</taxon>
        <taxon>Actinomycetota</taxon>
        <taxon>Actinomycetes</taxon>
        <taxon>Mycobacteriales</taxon>
        <taxon>Nocardiaceae</taxon>
        <taxon>Nocardia</taxon>
    </lineage>
</organism>
<sequence>MPQNTITIDQLCAAFHVEPAIVDEPTFPEPVDGGDLWDGHAVWTWMVAQDSTEWRQRAEAAPLHLWPTPEPGTVHFMKLSAHRIPGAVTQDWSIGSSVRIRVVWPTVGSRFTAPPPAERGRPVRQVLRVGDWAPSSQLPTLHRLNAEGYPDVAVSWSDLTRVLGGKVPYWPTRLRIPDVMVAWDPDTGPHAPVAAQPRIDLAPVAGLAAVLASEPRACRVLHQLIHTAMHRASRDAAAEAERLARRHAAEMFEVAVPALDIPGPPPLSDGESVTGWAEIMRRTDNLAHTAVRAACAYDVPRPYEQITDLDASDVTAQFARQLIPAHPLPAAFTAITPQTTYDPVDHLVDPATGIPVVRHASGGMRIGVPHQLPARAPLAAIVFDQREIWIRTDDNALYPAPRAVWHHYGYGPHSNNSDTTAVLIEHLLDDISTSAVTLTTRSATTPSQGLVELLSQQWPDGSTITRAELDSARTAIRS</sequence>